<dbReference type="AlphaFoldDB" id="A0AAP9H4Q4"/>
<name>A0AAP9H4Q4_9GAMM</name>
<dbReference type="PRINTS" id="PR00455">
    <property type="entry name" value="HTHTETR"/>
</dbReference>
<dbReference type="InterPro" id="IPR039538">
    <property type="entry name" value="BetI_C"/>
</dbReference>
<evidence type="ECO:0000256" key="2">
    <source>
        <dbReference type="ARBA" id="ARBA00023015"/>
    </source>
</evidence>
<dbReference type="PROSITE" id="PS50977">
    <property type="entry name" value="HTH_TETR_2"/>
    <property type="match status" value="1"/>
</dbReference>
<dbReference type="Pfam" id="PF00440">
    <property type="entry name" value="TetR_N"/>
    <property type="match status" value="1"/>
</dbReference>
<evidence type="ECO:0000256" key="1">
    <source>
        <dbReference type="ARBA" id="ARBA00022491"/>
    </source>
</evidence>
<feature type="DNA-binding region" description="H-T-H motif" evidence="5">
    <location>
        <begin position="37"/>
        <end position="56"/>
    </location>
</feature>
<reference evidence="7" key="3">
    <citation type="submission" date="2023-07" db="EMBL/GenBank/DDBJ databases">
        <title>The extreme plant-growth-promoting properties of Pantoea phytobeneficialis PF55 revealed by functional and genomic analysis.</title>
        <authorList>
            <person name="Nascimento F.X."/>
            <person name="Marcio R.J."/>
        </authorList>
    </citation>
    <scope>NUCLEOTIDE SEQUENCE</scope>
    <source>
        <strain evidence="7">PF55</strain>
    </source>
</reference>
<gene>
    <name evidence="8" type="ORF">CTZ24_08680</name>
    <name evidence="7" type="ORF">Q3404_06440</name>
</gene>
<dbReference type="GO" id="GO:0000976">
    <property type="term" value="F:transcription cis-regulatory region binding"/>
    <property type="evidence" value="ECO:0007669"/>
    <property type="project" value="TreeGrafter"/>
</dbReference>
<dbReference type="InterPro" id="IPR001647">
    <property type="entry name" value="HTH_TetR"/>
</dbReference>
<feature type="domain" description="HTH tetR-type" evidence="6">
    <location>
        <begin position="14"/>
        <end position="74"/>
    </location>
</feature>
<proteinExistence type="predicted"/>
<organism evidence="8 9">
    <name type="scientific">Pantoea phytobeneficialis</name>
    <dbReference type="NCBI Taxonomy" id="2052056"/>
    <lineage>
        <taxon>Bacteria</taxon>
        <taxon>Pseudomonadati</taxon>
        <taxon>Pseudomonadota</taxon>
        <taxon>Gammaproteobacteria</taxon>
        <taxon>Enterobacterales</taxon>
        <taxon>Erwiniaceae</taxon>
        <taxon>Pantoea</taxon>
    </lineage>
</organism>
<accession>A0AAP9H4Q4</accession>
<dbReference type="InterPro" id="IPR050109">
    <property type="entry name" value="HTH-type_TetR-like_transc_reg"/>
</dbReference>
<keyword evidence="2" id="KW-0805">Transcription regulation</keyword>
<evidence type="ECO:0000256" key="3">
    <source>
        <dbReference type="ARBA" id="ARBA00023125"/>
    </source>
</evidence>
<dbReference type="PANTHER" id="PTHR30055">
    <property type="entry name" value="HTH-TYPE TRANSCRIPTIONAL REGULATOR RUTR"/>
    <property type="match status" value="1"/>
</dbReference>
<dbReference type="RefSeq" id="WP_208725315.1">
    <property type="nucleotide sequence ID" value="NZ_CP024636.1"/>
</dbReference>
<keyword evidence="1" id="KW-0678">Repressor</keyword>
<dbReference type="SUPFAM" id="SSF46689">
    <property type="entry name" value="Homeodomain-like"/>
    <property type="match status" value="1"/>
</dbReference>
<evidence type="ECO:0000259" key="6">
    <source>
        <dbReference type="PROSITE" id="PS50977"/>
    </source>
</evidence>
<reference evidence="9" key="1">
    <citation type="submission" date="2017-11" db="EMBL/GenBank/DDBJ databases">
        <title>Genome sequence of Pantoea sp. MSR2.</title>
        <authorList>
            <person name="Nascimento F.X."/>
        </authorList>
    </citation>
    <scope>NUCLEOTIDE SEQUENCE [LARGE SCALE GENOMIC DNA]</scope>
    <source>
        <strain evidence="9">MSR2</strain>
    </source>
</reference>
<keyword evidence="4" id="KW-0804">Transcription</keyword>
<protein>
    <submittedName>
        <fullName evidence="8">TetR family transcriptional regulator</fullName>
    </submittedName>
    <submittedName>
        <fullName evidence="7">TetR/AcrR family transcriptional regulator</fullName>
    </submittedName>
</protein>
<dbReference type="KEGG" id="ppho:CTZ24_08680"/>
<reference evidence="8" key="2">
    <citation type="journal article" date="2020" name="Environ. Microbiol.">
        <title>The extreme plant-growth-promoting properties of Pantoea phytobeneficialis MSR2 revealed by functional and genomic analysis.</title>
        <authorList>
            <person name="Nascimento F.X."/>
            <person name="Hernandez A.G."/>
            <person name="Glick B.R."/>
            <person name="Rossi M.J."/>
        </authorList>
    </citation>
    <scope>NUCLEOTIDE SEQUENCE</scope>
    <source>
        <strain evidence="8">MSR2</strain>
    </source>
</reference>
<dbReference type="PROSITE" id="PS01081">
    <property type="entry name" value="HTH_TETR_1"/>
    <property type="match status" value="1"/>
</dbReference>
<dbReference type="InterPro" id="IPR009057">
    <property type="entry name" value="Homeodomain-like_sf"/>
</dbReference>
<dbReference type="Pfam" id="PF13977">
    <property type="entry name" value="TetR_C_6"/>
    <property type="match status" value="1"/>
</dbReference>
<dbReference type="InterPro" id="IPR023772">
    <property type="entry name" value="DNA-bd_HTH_TetR-type_CS"/>
</dbReference>
<evidence type="ECO:0000313" key="9">
    <source>
        <dbReference type="Proteomes" id="UP000424872"/>
    </source>
</evidence>
<dbReference type="EMBL" id="JAUOOM010000004">
    <property type="protein sequence ID" value="MDO6406210.1"/>
    <property type="molecule type" value="Genomic_DNA"/>
</dbReference>
<dbReference type="EMBL" id="CP024636">
    <property type="protein sequence ID" value="QGR06482.1"/>
    <property type="molecule type" value="Genomic_DNA"/>
</dbReference>
<keyword evidence="3 5" id="KW-0238">DNA-binding</keyword>
<dbReference type="Proteomes" id="UP000424872">
    <property type="component" value="Chromosome"/>
</dbReference>
<evidence type="ECO:0000313" key="8">
    <source>
        <dbReference type="EMBL" id="QGR06482.1"/>
    </source>
</evidence>
<dbReference type="Proteomes" id="UP001171299">
    <property type="component" value="Unassembled WGS sequence"/>
</dbReference>
<evidence type="ECO:0000313" key="10">
    <source>
        <dbReference type="Proteomes" id="UP001171299"/>
    </source>
</evidence>
<sequence length="195" mass="22152">MTRQRENNKDERHRLRQDEIIRAARECFRREGFHAASMARLACAANLSVGQIYRYFPSKDAIIEEMVKRIVDGRVAAMRDRVDSDQIATTLAWRESLNPEDELLMLDVAAEAGRNPRVAAMLEAADARMFSQARHKIRASHPELGDEQVDACVEVLAVLFDGTALRRLTPQKASAVTLQHLYQNLISHLIKTEDK</sequence>
<dbReference type="Gene3D" id="1.10.357.10">
    <property type="entry name" value="Tetracycline Repressor, domain 2"/>
    <property type="match status" value="1"/>
</dbReference>
<keyword evidence="10" id="KW-1185">Reference proteome</keyword>
<evidence type="ECO:0000256" key="5">
    <source>
        <dbReference type="PROSITE-ProRule" id="PRU00335"/>
    </source>
</evidence>
<evidence type="ECO:0000313" key="7">
    <source>
        <dbReference type="EMBL" id="MDO6406210.1"/>
    </source>
</evidence>
<dbReference type="PANTHER" id="PTHR30055:SF234">
    <property type="entry name" value="HTH-TYPE TRANSCRIPTIONAL REGULATOR BETI"/>
    <property type="match status" value="1"/>
</dbReference>
<dbReference type="GO" id="GO:0003700">
    <property type="term" value="F:DNA-binding transcription factor activity"/>
    <property type="evidence" value="ECO:0007669"/>
    <property type="project" value="TreeGrafter"/>
</dbReference>
<evidence type="ECO:0000256" key="4">
    <source>
        <dbReference type="ARBA" id="ARBA00023163"/>
    </source>
</evidence>